<dbReference type="Proteomes" id="UP000525336">
    <property type="component" value="Unassembled WGS sequence"/>
</dbReference>
<name>A0A7Y3YKA1_9VIBR</name>
<organism evidence="1 2">
    <name type="scientific">Vibrio chagasii</name>
    <dbReference type="NCBI Taxonomy" id="170679"/>
    <lineage>
        <taxon>Bacteria</taxon>
        <taxon>Pseudomonadati</taxon>
        <taxon>Pseudomonadota</taxon>
        <taxon>Gammaproteobacteria</taxon>
        <taxon>Vibrionales</taxon>
        <taxon>Vibrionaceae</taxon>
        <taxon>Vibrio</taxon>
    </lineage>
</organism>
<comment type="caution">
    <text evidence="1">The sequence shown here is derived from an EMBL/GenBank/DDBJ whole genome shotgun (WGS) entry which is preliminary data.</text>
</comment>
<reference evidence="1 2" key="1">
    <citation type="submission" date="2019-09" db="EMBL/GenBank/DDBJ databases">
        <title>Draft genome sequencing and comparative genomics of hatchery-associated Vibrios.</title>
        <authorList>
            <person name="Kehlet-Delgado H."/>
            <person name="Mueller R.S."/>
        </authorList>
    </citation>
    <scope>NUCLEOTIDE SEQUENCE [LARGE SCALE GENOMIC DNA]</scope>
    <source>
        <strain evidence="1 2">00-90-10</strain>
    </source>
</reference>
<dbReference type="AlphaFoldDB" id="A0A7Y3YKA1"/>
<evidence type="ECO:0000313" key="1">
    <source>
        <dbReference type="EMBL" id="NOH32024.1"/>
    </source>
</evidence>
<proteinExistence type="predicted"/>
<dbReference type="EMBL" id="VTXW01000001">
    <property type="protein sequence ID" value="NOH32024.1"/>
    <property type="molecule type" value="Genomic_DNA"/>
</dbReference>
<accession>A0A7Y3YKA1</accession>
<sequence length="323" mass="34919">MRGDGPWWSSIIEAASSTAALYEAIGDKFRADTIQSLTSLMGNPPTTANYSEHQAKIDNWVLKGFKLLFVAHSQGNLFANAAYEYTTTKVNEDSVKVVHVAPASPSLNGEHTLADLDLVINGLRLVGSVPNITDNIPGYLFRPSGVNGSKDILGHGFIEIYINQKLDISNRVRTQINDALNTLTAPPAEASQGFFTAQLTWDGKGDVDLHVIEPSGDHVYYSNTQGSSGYLDVDNTTEYGPEHYFSSCNPASLKTGLYSVSVANYSRANGRLATVQIDSTTNGALGTKSVRLGRATSSTPEYHLFNVLVTKNEETGKYTASIE</sequence>
<protein>
    <submittedName>
        <fullName evidence="1">Uncharacterized protein</fullName>
    </submittedName>
</protein>
<evidence type="ECO:0000313" key="2">
    <source>
        <dbReference type="Proteomes" id="UP000525336"/>
    </source>
</evidence>
<gene>
    <name evidence="1" type="ORF">F0245_01290</name>
</gene>